<sequence>MAWNDLVETINITSLADGEAVLLDRQSQEADTGWDSMRDQWLIRKDSAELDPEVALASFAATLGRGIQVTGKTMWIQSRKGTCRARGLFLIEVVSMGLLSARGVRVRYDAGPNVQSADNVNVPGVGRVPHAVGRESQVTCDVEYVVVGGPSPGSSGFYTADVGSEATPGAWTPAVKDSIWETIEDYTYYYPNGWVKDSAQVENLPGLSTVWLVRERYQYLYAASP</sequence>
<evidence type="ECO:0000313" key="1">
    <source>
        <dbReference type="EMBL" id="MBB5351111.1"/>
    </source>
</evidence>
<keyword evidence="2" id="KW-1185">Reference proteome</keyword>
<dbReference type="AlphaFoldDB" id="A0A840VE48"/>
<comment type="caution">
    <text evidence="1">The sequence shown here is derived from an EMBL/GenBank/DDBJ whole genome shotgun (WGS) entry which is preliminary data.</text>
</comment>
<dbReference type="RefSeq" id="WP_184016994.1">
    <property type="nucleotide sequence ID" value="NZ_JACHFD010000005.1"/>
</dbReference>
<dbReference type="EMBL" id="JACHFD010000005">
    <property type="protein sequence ID" value="MBB5351111.1"/>
    <property type="molecule type" value="Genomic_DNA"/>
</dbReference>
<accession>A0A840VE48</accession>
<name>A0A840VE48_9BACT</name>
<organism evidence="1 2">
    <name type="scientific">Haloferula luteola</name>
    <dbReference type="NCBI Taxonomy" id="595692"/>
    <lineage>
        <taxon>Bacteria</taxon>
        <taxon>Pseudomonadati</taxon>
        <taxon>Verrucomicrobiota</taxon>
        <taxon>Verrucomicrobiia</taxon>
        <taxon>Verrucomicrobiales</taxon>
        <taxon>Verrucomicrobiaceae</taxon>
        <taxon>Haloferula</taxon>
    </lineage>
</organism>
<gene>
    <name evidence="1" type="ORF">HNR46_001345</name>
</gene>
<proteinExistence type="predicted"/>
<reference evidence="1 2" key="1">
    <citation type="submission" date="2020-08" db="EMBL/GenBank/DDBJ databases">
        <title>Genomic Encyclopedia of Type Strains, Phase IV (KMG-IV): sequencing the most valuable type-strain genomes for metagenomic binning, comparative biology and taxonomic classification.</title>
        <authorList>
            <person name="Goeker M."/>
        </authorList>
    </citation>
    <scope>NUCLEOTIDE SEQUENCE [LARGE SCALE GENOMIC DNA]</scope>
    <source>
        <strain evidence="1 2">YC6886</strain>
    </source>
</reference>
<protein>
    <submittedName>
        <fullName evidence="1">Uncharacterized protein</fullName>
    </submittedName>
</protein>
<dbReference type="Proteomes" id="UP000557717">
    <property type="component" value="Unassembled WGS sequence"/>
</dbReference>
<evidence type="ECO:0000313" key="2">
    <source>
        <dbReference type="Proteomes" id="UP000557717"/>
    </source>
</evidence>